<name>A0A6C0HIP6_9ZZZZ</name>
<evidence type="ECO:0000313" key="1">
    <source>
        <dbReference type="EMBL" id="QHT79966.1"/>
    </source>
</evidence>
<sequence>MNFPTIVSSFYNIRALENGSPKDNRQMDQYLQIAENFMMTLPYPLMIFIDPDDHILYEFITEKRQKYAHQTFIYQEKFSNTYFYKDLDRIRELQKQYPIYNGDLKHETPLYVVLNNNKFHFIEKAIESNPFQSSHFIWMDLGINHVARNTERIHDWILQVPDKIKQLCINPYVEHGENHDIFHNIYHHMAGGLFSGNAQYLKQYADAFKAKTAQIYSEGWWQVDEAVMTMVQTENPDWFDLFYGDYEGIVSNYLSPIHSVYLIFTGLSKCMQYNKTAFAQHILNYLEKYFEKEEHQCGEFVNAYIRQSLIANYYQNNQLLKTDVLQIINKNLLKENHEIIQIMRENQCNLVFYENRNMIIGFN</sequence>
<dbReference type="InterPro" id="IPR011735">
    <property type="entry name" value="WlaTC/HtrL_glycosyltransf"/>
</dbReference>
<proteinExistence type="predicted"/>
<reference evidence="1" key="1">
    <citation type="journal article" date="2020" name="Nature">
        <title>Giant virus diversity and host interactions through global metagenomics.</title>
        <authorList>
            <person name="Schulz F."/>
            <person name="Roux S."/>
            <person name="Paez-Espino D."/>
            <person name="Jungbluth S."/>
            <person name="Walsh D.A."/>
            <person name="Denef V.J."/>
            <person name="McMahon K.D."/>
            <person name="Konstantinidis K.T."/>
            <person name="Eloe-Fadrosh E.A."/>
            <person name="Kyrpides N.C."/>
            <person name="Woyke T."/>
        </authorList>
    </citation>
    <scope>NUCLEOTIDE SEQUENCE</scope>
    <source>
        <strain evidence="1">GVMAG-M-3300023184-105</strain>
    </source>
</reference>
<organism evidence="1">
    <name type="scientific">viral metagenome</name>
    <dbReference type="NCBI Taxonomy" id="1070528"/>
    <lineage>
        <taxon>unclassified sequences</taxon>
        <taxon>metagenomes</taxon>
        <taxon>organismal metagenomes</taxon>
    </lineage>
</organism>
<accession>A0A6C0HIP6</accession>
<dbReference type="AlphaFoldDB" id="A0A6C0HIP6"/>
<dbReference type="EMBL" id="MN739957">
    <property type="protein sequence ID" value="QHT79966.1"/>
    <property type="molecule type" value="Genomic_DNA"/>
</dbReference>
<protein>
    <submittedName>
        <fullName evidence="1">Uncharacterized protein</fullName>
    </submittedName>
</protein>
<dbReference type="Pfam" id="PF09612">
    <property type="entry name" value="HtrL_YibB"/>
    <property type="match status" value="1"/>
</dbReference>